<keyword evidence="5" id="KW-1185">Reference proteome</keyword>
<dbReference type="EMBL" id="CP071869">
    <property type="protein sequence ID" value="QTE22521.1"/>
    <property type="molecule type" value="Genomic_DNA"/>
</dbReference>
<evidence type="ECO:0000256" key="2">
    <source>
        <dbReference type="ARBA" id="ARBA00022679"/>
    </source>
</evidence>
<name>A0A975CM85_9FLAO</name>
<dbReference type="CDD" id="cd00761">
    <property type="entry name" value="Glyco_tranf_GTA_type"/>
    <property type="match status" value="1"/>
</dbReference>
<organism evidence="4 5">
    <name type="scientific">Polaribacter cellanae</name>
    <dbReference type="NCBI Taxonomy" id="2818493"/>
    <lineage>
        <taxon>Bacteria</taxon>
        <taxon>Pseudomonadati</taxon>
        <taxon>Bacteroidota</taxon>
        <taxon>Flavobacteriia</taxon>
        <taxon>Flavobacteriales</taxon>
        <taxon>Flavobacteriaceae</taxon>
    </lineage>
</organism>
<gene>
    <name evidence="4" type="ORF">J3359_17275</name>
</gene>
<protein>
    <submittedName>
        <fullName evidence="4">Glycosyltransferase family 2 protein</fullName>
    </submittedName>
</protein>
<dbReference type="KEGG" id="pcea:J3359_17275"/>
<keyword evidence="2" id="KW-0808">Transferase</keyword>
<sequence length="271" mass="31564">MIEISVIIPTYEPKEYLDKCLTSLFNQTIEPNLFEVILVLNGEKLPYFTQILKKIENKKNFRLYYNSIKGVSSARNFGIEKAKGNYITFIDDDDYVSNNYLQSLLKKKNNKISIVQSNFKTDLNGQINNDYISNAYNRIKGNSYNLFTYRKFLSSVCGKLIDKSVIGKDRFNVKLPIAEDAVFLFKLSNKIKLIDFSPENCIYYRVLRKDSTIRKTVPLSADLKNYIVKIGLFSKIYFSSITKYSFSFYISRILSISKVLFFRIKLRLKGK</sequence>
<dbReference type="Proteomes" id="UP000663920">
    <property type="component" value="Chromosome"/>
</dbReference>
<dbReference type="SUPFAM" id="SSF53448">
    <property type="entry name" value="Nucleotide-diphospho-sugar transferases"/>
    <property type="match status" value="1"/>
</dbReference>
<dbReference type="RefSeq" id="WP_208078360.1">
    <property type="nucleotide sequence ID" value="NZ_CP071869.1"/>
</dbReference>
<dbReference type="InterPro" id="IPR001173">
    <property type="entry name" value="Glyco_trans_2-like"/>
</dbReference>
<dbReference type="AlphaFoldDB" id="A0A975CM85"/>
<reference evidence="4 5" key="1">
    <citation type="submission" date="2021-03" db="EMBL/GenBank/DDBJ databases">
        <title>Complete genome of Polaribacter_sp.SM13.</title>
        <authorList>
            <person name="Jeong S.W."/>
            <person name="Bae J.W."/>
        </authorList>
    </citation>
    <scope>NUCLEOTIDE SEQUENCE [LARGE SCALE GENOMIC DNA]</scope>
    <source>
        <strain evidence="4 5">SM13</strain>
    </source>
</reference>
<dbReference type="Pfam" id="PF00535">
    <property type="entry name" value="Glycos_transf_2"/>
    <property type="match status" value="1"/>
</dbReference>
<evidence type="ECO:0000313" key="5">
    <source>
        <dbReference type="Proteomes" id="UP000663920"/>
    </source>
</evidence>
<evidence type="ECO:0000256" key="1">
    <source>
        <dbReference type="ARBA" id="ARBA00022676"/>
    </source>
</evidence>
<evidence type="ECO:0000259" key="3">
    <source>
        <dbReference type="Pfam" id="PF00535"/>
    </source>
</evidence>
<evidence type="ECO:0000313" key="4">
    <source>
        <dbReference type="EMBL" id="QTE22521.1"/>
    </source>
</evidence>
<feature type="domain" description="Glycosyltransferase 2-like" evidence="3">
    <location>
        <begin position="5"/>
        <end position="122"/>
    </location>
</feature>
<keyword evidence="1" id="KW-0328">Glycosyltransferase</keyword>
<dbReference type="InterPro" id="IPR029044">
    <property type="entry name" value="Nucleotide-diphossugar_trans"/>
</dbReference>
<dbReference type="PANTHER" id="PTHR22916:SF51">
    <property type="entry name" value="GLYCOSYLTRANSFERASE EPSH-RELATED"/>
    <property type="match status" value="1"/>
</dbReference>
<accession>A0A975CM85</accession>
<dbReference type="GO" id="GO:0016758">
    <property type="term" value="F:hexosyltransferase activity"/>
    <property type="evidence" value="ECO:0007669"/>
    <property type="project" value="UniProtKB-ARBA"/>
</dbReference>
<proteinExistence type="predicted"/>
<dbReference type="Gene3D" id="3.90.550.10">
    <property type="entry name" value="Spore Coat Polysaccharide Biosynthesis Protein SpsA, Chain A"/>
    <property type="match status" value="1"/>
</dbReference>
<dbReference type="PANTHER" id="PTHR22916">
    <property type="entry name" value="GLYCOSYLTRANSFERASE"/>
    <property type="match status" value="1"/>
</dbReference>